<dbReference type="OrthoDB" id="412711at2759"/>
<comment type="caution">
    <text evidence="3">The sequence shown here is derived from an EMBL/GenBank/DDBJ whole genome shotgun (WGS) entry which is preliminary data.</text>
</comment>
<organism evidence="3 4">
    <name type="scientific">Edaphochlamys debaryana</name>
    <dbReference type="NCBI Taxonomy" id="47281"/>
    <lineage>
        <taxon>Eukaryota</taxon>
        <taxon>Viridiplantae</taxon>
        <taxon>Chlorophyta</taxon>
        <taxon>core chlorophytes</taxon>
        <taxon>Chlorophyceae</taxon>
        <taxon>CS clade</taxon>
        <taxon>Chlamydomonadales</taxon>
        <taxon>Chlamydomonadales incertae sedis</taxon>
        <taxon>Edaphochlamys</taxon>
    </lineage>
</organism>
<protein>
    <recommendedName>
        <fullName evidence="2">HYR domain-containing protein</fullName>
    </recommendedName>
</protein>
<dbReference type="AlphaFoldDB" id="A0A835XMZ4"/>
<evidence type="ECO:0000256" key="1">
    <source>
        <dbReference type="ARBA" id="ARBA00022737"/>
    </source>
</evidence>
<evidence type="ECO:0000313" key="4">
    <source>
        <dbReference type="Proteomes" id="UP000612055"/>
    </source>
</evidence>
<accession>A0A835XMZ4</accession>
<evidence type="ECO:0000259" key="2">
    <source>
        <dbReference type="PROSITE" id="PS50825"/>
    </source>
</evidence>
<sequence>MVTCTATDIAGNNVQTTFKVTVMDQTPPRFDLAAGSTITFETTASTPCCDDPVGSVTAAYTLPTAMDYIGTESSTGLVTVSCTPAPGTVFAFGSNAIVCSAKDALGNKVENVGFTLDVLDKTKPVLTTPADITAPAISTLGANVDFSLPTATDNNGAPSVSCTPAPKSFFTIADSPTMVTCTATDIAGNNVQTTFKVTVMDQTPPHFDLAAGSTITFETSTSTPCCITIVTYTATDAYGNSGTAVQTVTVNKDETPPVIGSVSDITRDATLPQGVVVTFTPPGASNAVDPGVTTTACQPPSGTTFPLGTTVVTCSASDKFGNSASKTFNVIVVFRSGCTWNGFFSPINNIDDNVVTTTQTLPLKWSLGGYYGVATLIDPAYPKLVTLSSCDTIIAKDTDVSGYTASSEGLTYDASTTQYQLNFKFSGKVTSKKCYRLELKFNDNACSIVRTLKIRVKWRG</sequence>
<evidence type="ECO:0000313" key="3">
    <source>
        <dbReference type="EMBL" id="KAG2487847.1"/>
    </source>
</evidence>
<reference evidence="3" key="1">
    <citation type="journal article" date="2020" name="bioRxiv">
        <title>Comparative genomics of Chlamydomonas.</title>
        <authorList>
            <person name="Craig R.J."/>
            <person name="Hasan A.R."/>
            <person name="Ness R.W."/>
            <person name="Keightley P.D."/>
        </authorList>
    </citation>
    <scope>NUCLEOTIDE SEQUENCE</scope>
    <source>
        <strain evidence="3">CCAP 11/70</strain>
    </source>
</reference>
<proteinExistence type="predicted"/>
<feature type="domain" description="HYR" evidence="2">
    <location>
        <begin position="119"/>
        <end position="201"/>
    </location>
</feature>
<keyword evidence="1" id="KW-0677">Repeat</keyword>
<dbReference type="PANTHER" id="PTHR24273">
    <property type="entry name" value="FI04643P-RELATED"/>
    <property type="match status" value="1"/>
</dbReference>
<dbReference type="EMBL" id="JAEHOE010000091">
    <property type="protein sequence ID" value="KAG2487847.1"/>
    <property type="molecule type" value="Genomic_DNA"/>
</dbReference>
<dbReference type="PROSITE" id="PS50825">
    <property type="entry name" value="HYR"/>
    <property type="match status" value="2"/>
</dbReference>
<name>A0A835XMZ4_9CHLO</name>
<gene>
    <name evidence="3" type="ORF">HYH03_013564</name>
</gene>
<dbReference type="Proteomes" id="UP000612055">
    <property type="component" value="Unassembled WGS sequence"/>
</dbReference>
<feature type="domain" description="HYR" evidence="2">
    <location>
        <begin position="252"/>
        <end position="334"/>
    </location>
</feature>
<dbReference type="NCBIfam" id="NF038114">
    <property type="entry name" value="rightmost"/>
    <property type="match status" value="1"/>
</dbReference>
<dbReference type="PANTHER" id="PTHR24273:SF32">
    <property type="entry name" value="HYALIN"/>
    <property type="match status" value="1"/>
</dbReference>
<keyword evidence="4" id="KW-1185">Reference proteome</keyword>
<dbReference type="Pfam" id="PF02494">
    <property type="entry name" value="HYR"/>
    <property type="match status" value="2"/>
</dbReference>
<dbReference type="InterPro" id="IPR003410">
    <property type="entry name" value="HYR_dom"/>
</dbReference>